<comment type="caution">
    <text evidence="3">The sequence shown here is derived from an EMBL/GenBank/DDBJ whole genome shotgun (WGS) entry which is preliminary data.</text>
</comment>
<keyword evidence="2" id="KW-0472">Membrane</keyword>
<reference evidence="3 4" key="1">
    <citation type="submission" date="2017-07" db="EMBL/GenBank/DDBJ databases">
        <title>Draft sequence of Rhodococcus enclensis 23b-28.</title>
        <authorList>
            <person name="Besaury L."/>
            <person name="Sancelme M."/>
            <person name="Amato P."/>
            <person name="Lallement A."/>
            <person name="Delort A.-M."/>
        </authorList>
    </citation>
    <scope>NUCLEOTIDE SEQUENCE [LARGE SCALE GENOMIC DNA]</scope>
    <source>
        <strain evidence="3 4">23b-28</strain>
    </source>
</reference>
<feature type="transmembrane region" description="Helical" evidence="2">
    <location>
        <begin position="117"/>
        <end position="137"/>
    </location>
</feature>
<evidence type="ECO:0000313" key="4">
    <source>
        <dbReference type="Proteomes" id="UP000230886"/>
    </source>
</evidence>
<name>A0A2A5J521_RHOSG</name>
<feature type="region of interest" description="Disordered" evidence="1">
    <location>
        <begin position="1"/>
        <end position="29"/>
    </location>
</feature>
<proteinExistence type="predicted"/>
<feature type="transmembrane region" description="Helical" evidence="2">
    <location>
        <begin position="46"/>
        <end position="66"/>
    </location>
</feature>
<organism evidence="3 4">
    <name type="scientific">Rhodococcus qingshengii</name>
    <dbReference type="NCBI Taxonomy" id="334542"/>
    <lineage>
        <taxon>Bacteria</taxon>
        <taxon>Bacillati</taxon>
        <taxon>Actinomycetota</taxon>
        <taxon>Actinomycetes</taxon>
        <taxon>Mycobacteriales</taxon>
        <taxon>Nocardiaceae</taxon>
        <taxon>Rhodococcus</taxon>
        <taxon>Rhodococcus erythropolis group</taxon>
    </lineage>
</organism>
<sequence length="209" mass="22318">MFDRNVSREDREDARLEGGESREPVTGTVHDVRPPGRMWVPRSRGAVSGMLLIVLGLWGVLIPFVGPYFSFSFVPDQAWTWTSGRGWLEVLTGVVTVIGGILLLFSANRAVASLGAWLAVVGGAWFIVGPTLAPVLHLGEEGTPSATEPAMRAVQQLAFFEGLGAVILFLGAAAVGRLSLRSHRDVIRAQRQVENGDGSTGAGTTLRTP</sequence>
<keyword evidence="2" id="KW-0812">Transmembrane</keyword>
<protein>
    <submittedName>
        <fullName evidence="3">Uncharacterized protein</fullName>
    </submittedName>
</protein>
<dbReference type="AlphaFoldDB" id="A0A2A5J521"/>
<accession>A0A2A5J521</accession>
<dbReference type="EMBL" id="NOVD01000033">
    <property type="protein sequence ID" value="PCK24289.1"/>
    <property type="molecule type" value="Genomic_DNA"/>
</dbReference>
<evidence type="ECO:0000256" key="1">
    <source>
        <dbReference type="SAM" id="MobiDB-lite"/>
    </source>
</evidence>
<dbReference type="RefSeq" id="WP_099698480.1">
    <property type="nucleotide sequence ID" value="NZ_NOVD01000033.1"/>
</dbReference>
<keyword evidence="2" id="KW-1133">Transmembrane helix</keyword>
<evidence type="ECO:0000256" key="2">
    <source>
        <dbReference type="SAM" id="Phobius"/>
    </source>
</evidence>
<feature type="transmembrane region" description="Helical" evidence="2">
    <location>
        <begin position="86"/>
        <end position="105"/>
    </location>
</feature>
<feature type="transmembrane region" description="Helical" evidence="2">
    <location>
        <begin position="157"/>
        <end position="180"/>
    </location>
</feature>
<feature type="compositionally biased region" description="Basic and acidic residues" evidence="1">
    <location>
        <begin position="1"/>
        <end position="23"/>
    </location>
</feature>
<dbReference type="Proteomes" id="UP000230886">
    <property type="component" value="Unassembled WGS sequence"/>
</dbReference>
<gene>
    <name evidence="3" type="ORF">CHR55_26800</name>
</gene>
<evidence type="ECO:0000313" key="3">
    <source>
        <dbReference type="EMBL" id="PCK24289.1"/>
    </source>
</evidence>